<dbReference type="OrthoDB" id="9781325at2"/>
<dbReference type="KEGG" id="dalk:DSCA_18180"/>
<name>A0A5K7YFQ7_9BACT</name>
<dbReference type="EMBL" id="AP021874">
    <property type="protein sequence ID" value="BBO67888.1"/>
    <property type="molecule type" value="Genomic_DNA"/>
</dbReference>
<dbReference type="AlphaFoldDB" id="A0A5K7YFQ7"/>
<comment type="similarity">
    <text evidence="1">Belongs to the ETF beta-subunit/FixA family.</text>
</comment>
<dbReference type="PANTHER" id="PTHR21294">
    <property type="entry name" value="ELECTRON TRANSFER FLAVOPROTEIN BETA-SUBUNIT"/>
    <property type="match status" value="1"/>
</dbReference>
<dbReference type="Proteomes" id="UP000427906">
    <property type="component" value="Chromosome"/>
</dbReference>
<accession>A0A5K7YFQ7</accession>
<protein>
    <submittedName>
        <fullName evidence="5">Electron transfer flavoprotein subunit beta</fullName>
    </submittedName>
</protein>
<dbReference type="InterPro" id="IPR014730">
    <property type="entry name" value="ETF_a/b_N"/>
</dbReference>
<organism evidence="5 6">
    <name type="scientific">Desulfosarcina alkanivorans</name>
    <dbReference type="NCBI Taxonomy" id="571177"/>
    <lineage>
        <taxon>Bacteria</taxon>
        <taxon>Pseudomonadati</taxon>
        <taxon>Thermodesulfobacteriota</taxon>
        <taxon>Desulfobacteria</taxon>
        <taxon>Desulfobacterales</taxon>
        <taxon>Desulfosarcinaceae</taxon>
        <taxon>Desulfosarcina</taxon>
    </lineage>
</organism>
<proteinExistence type="inferred from homology"/>
<dbReference type="InterPro" id="IPR012255">
    <property type="entry name" value="ETF_b"/>
</dbReference>
<dbReference type="Gene3D" id="3.40.50.620">
    <property type="entry name" value="HUPs"/>
    <property type="match status" value="1"/>
</dbReference>
<dbReference type="PIRSF" id="PIRSF000090">
    <property type="entry name" value="Beta-ETF"/>
    <property type="match status" value="1"/>
</dbReference>
<evidence type="ECO:0000256" key="2">
    <source>
        <dbReference type="ARBA" id="ARBA00022448"/>
    </source>
</evidence>
<reference evidence="5 6" key="1">
    <citation type="submission" date="2019-11" db="EMBL/GenBank/DDBJ databases">
        <title>Comparative genomics of hydrocarbon-degrading Desulfosarcina strains.</title>
        <authorList>
            <person name="Watanabe M."/>
            <person name="Kojima H."/>
            <person name="Fukui M."/>
        </authorList>
    </citation>
    <scope>NUCLEOTIDE SEQUENCE [LARGE SCALE GENOMIC DNA]</scope>
    <source>
        <strain evidence="5 6">PL12</strain>
    </source>
</reference>
<evidence type="ECO:0000313" key="5">
    <source>
        <dbReference type="EMBL" id="BBO67888.1"/>
    </source>
</evidence>
<gene>
    <name evidence="5" type="primary">etfB_2</name>
    <name evidence="5" type="ORF">DSCA_18180</name>
</gene>
<evidence type="ECO:0000259" key="4">
    <source>
        <dbReference type="SMART" id="SM00893"/>
    </source>
</evidence>
<dbReference type="GO" id="GO:0009055">
    <property type="term" value="F:electron transfer activity"/>
    <property type="evidence" value="ECO:0007669"/>
    <property type="project" value="InterPro"/>
</dbReference>
<keyword evidence="6" id="KW-1185">Reference proteome</keyword>
<keyword evidence="2" id="KW-0813">Transport</keyword>
<evidence type="ECO:0000256" key="1">
    <source>
        <dbReference type="ARBA" id="ARBA00007557"/>
    </source>
</evidence>
<evidence type="ECO:0000313" key="6">
    <source>
        <dbReference type="Proteomes" id="UP000427906"/>
    </source>
</evidence>
<dbReference type="InterPro" id="IPR014729">
    <property type="entry name" value="Rossmann-like_a/b/a_fold"/>
</dbReference>
<feature type="domain" description="Electron transfer flavoprotein alpha/beta-subunit N-terminal" evidence="4">
    <location>
        <begin position="25"/>
        <end position="217"/>
    </location>
</feature>
<keyword evidence="3" id="KW-0249">Electron transport</keyword>
<dbReference type="SMART" id="SM00893">
    <property type="entry name" value="ETF"/>
    <property type="match status" value="1"/>
</dbReference>
<sequence>MSTAILVCIKTVPDLAAGEALTIAGGWIDETAVAWNMNHYDAHALETALTIRETCGDVTVAALSAGPERVRDTIRRALAMGADTGIHLDMDTAGRSAQRTAQAIARFAEGKRYDLILAGAMSEDDMNGTTGPMIAAALGLPCAVAAVELIPDLPAGSITAACEMEGGMAEIVQLTMPALVTVQTGRQVPRYPSLSNTLRSRRQPIVRVVPDETEDRFPPVEGLRVACPQRASTCRVIEGTLVEKADTLLHVFNEKGWLK</sequence>
<evidence type="ECO:0000256" key="3">
    <source>
        <dbReference type="ARBA" id="ARBA00022982"/>
    </source>
</evidence>
<dbReference type="PANTHER" id="PTHR21294:SF8">
    <property type="entry name" value="ELECTRON TRANSFER FLAVOPROTEIN SUBUNIT BETA"/>
    <property type="match status" value="1"/>
</dbReference>
<dbReference type="Pfam" id="PF01012">
    <property type="entry name" value="ETF"/>
    <property type="match status" value="1"/>
</dbReference>
<dbReference type="SUPFAM" id="SSF52402">
    <property type="entry name" value="Adenine nucleotide alpha hydrolases-like"/>
    <property type="match status" value="1"/>
</dbReference>
<dbReference type="RefSeq" id="WP_155316101.1">
    <property type="nucleotide sequence ID" value="NZ_AP021874.1"/>
</dbReference>